<proteinExistence type="inferred from homology"/>
<feature type="transmembrane region" description="Helical" evidence="8">
    <location>
        <begin position="218"/>
        <end position="239"/>
    </location>
</feature>
<sequence length="240" mass="26036">MEYTLLTIILINIIVLIGSLLQGLIGYGVGMFCAPLLFLISPNLVPAPLILISTIITLYMMVRDRGHLQFEQVSWAMSGGFLGVLLAGLILKFTSKEQFELVFALLILFAVFISLLGFNPKVNKVTNAIAGFTSGLMGTITAVGGPPMALLYQNGDIKNIKANLTAFFLFLNIIALITLALVEQISVNTFITVGLTLPGIAAGLYISSKAHHIMKAHLIRRWILALSAITAIIAIVRYFN</sequence>
<name>A0ABY3MT27_9GAMM</name>
<dbReference type="EMBL" id="PJAI02000029">
    <property type="protein sequence ID" value="TYK64350.1"/>
    <property type="molecule type" value="Genomic_DNA"/>
</dbReference>
<evidence type="ECO:0000256" key="5">
    <source>
        <dbReference type="ARBA" id="ARBA00022692"/>
    </source>
</evidence>
<comment type="similarity">
    <text evidence="2 8">Belongs to the 4-toluene sulfonate uptake permease (TSUP) (TC 2.A.102) family.</text>
</comment>
<feature type="transmembrane region" description="Helical" evidence="8">
    <location>
        <begin position="101"/>
        <end position="118"/>
    </location>
</feature>
<dbReference type="Proteomes" id="UP000815846">
    <property type="component" value="Unassembled WGS sequence"/>
</dbReference>
<keyword evidence="3" id="KW-0813">Transport</keyword>
<evidence type="ECO:0000313" key="10">
    <source>
        <dbReference type="Proteomes" id="UP000815846"/>
    </source>
</evidence>
<dbReference type="PANTHER" id="PTHR30269:SF37">
    <property type="entry name" value="MEMBRANE TRANSPORTER PROTEIN"/>
    <property type="match status" value="1"/>
</dbReference>
<feature type="transmembrane region" description="Helical" evidence="8">
    <location>
        <begin position="130"/>
        <end position="152"/>
    </location>
</feature>
<feature type="transmembrane region" description="Helical" evidence="8">
    <location>
        <begin position="188"/>
        <end position="206"/>
    </location>
</feature>
<dbReference type="PANTHER" id="PTHR30269">
    <property type="entry name" value="TRANSMEMBRANE PROTEIN YFCA"/>
    <property type="match status" value="1"/>
</dbReference>
<evidence type="ECO:0000256" key="1">
    <source>
        <dbReference type="ARBA" id="ARBA00004651"/>
    </source>
</evidence>
<evidence type="ECO:0000256" key="3">
    <source>
        <dbReference type="ARBA" id="ARBA00022448"/>
    </source>
</evidence>
<evidence type="ECO:0000256" key="7">
    <source>
        <dbReference type="ARBA" id="ARBA00023136"/>
    </source>
</evidence>
<keyword evidence="4 8" id="KW-1003">Cell membrane</keyword>
<keyword evidence="7 8" id="KW-0472">Membrane</keyword>
<feature type="transmembrane region" description="Helical" evidence="8">
    <location>
        <begin position="6"/>
        <end position="29"/>
    </location>
</feature>
<keyword evidence="10" id="KW-1185">Reference proteome</keyword>
<keyword evidence="6 8" id="KW-1133">Transmembrane helix</keyword>
<comment type="subcellular location">
    <subcellularLocation>
        <location evidence="1 8">Cell membrane</location>
        <topology evidence="1 8">Multi-pass membrane protein</topology>
    </subcellularLocation>
</comment>
<dbReference type="RefSeq" id="WP_101344795.1">
    <property type="nucleotide sequence ID" value="NZ_PJAI02000029.1"/>
</dbReference>
<gene>
    <name evidence="9" type="ORF">CWS31_016160</name>
</gene>
<dbReference type="InterPro" id="IPR002781">
    <property type="entry name" value="TM_pro_TauE-like"/>
</dbReference>
<evidence type="ECO:0000256" key="8">
    <source>
        <dbReference type="RuleBase" id="RU363041"/>
    </source>
</evidence>
<protein>
    <recommendedName>
        <fullName evidence="8">Probable membrane transporter protein</fullName>
    </recommendedName>
</protein>
<feature type="transmembrane region" description="Helical" evidence="8">
    <location>
        <begin position="36"/>
        <end position="61"/>
    </location>
</feature>
<evidence type="ECO:0000313" key="9">
    <source>
        <dbReference type="EMBL" id="TYK64350.1"/>
    </source>
</evidence>
<comment type="caution">
    <text evidence="9">The sequence shown here is derived from an EMBL/GenBank/DDBJ whole genome shotgun (WGS) entry which is preliminary data.</text>
</comment>
<evidence type="ECO:0000256" key="6">
    <source>
        <dbReference type="ARBA" id="ARBA00022989"/>
    </source>
</evidence>
<organism evidence="9 10">
    <name type="scientific">Colwellia echini</name>
    <dbReference type="NCBI Taxonomy" id="1982103"/>
    <lineage>
        <taxon>Bacteria</taxon>
        <taxon>Pseudomonadati</taxon>
        <taxon>Pseudomonadota</taxon>
        <taxon>Gammaproteobacteria</taxon>
        <taxon>Alteromonadales</taxon>
        <taxon>Colwelliaceae</taxon>
        <taxon>Colwellia</taxon>
    </lineage>
</organism>
<feature type="transmembrane region" description="Helical" evidence="8">
    <location>
        <begin position="164"/>
        <end position="182"/>
    </location>
</feature>
<accession>A0ABY3MT27</accession>
<reference evidence="9 10" key="1">
    <citation type="submission" date="2019-08" db="EMBL/GenBank/DDBJ databases">
        <title>Microbe sample from Colwellia echini.</title>
        <authorList>
            <person name="Christiansen L."/>
            <person name="Pathiraja D."/>
            <person name="Schultz-Johansen M."/>
            <person name="Choi I.-G."/>
            <person name="Stougaard P."/>
        </authorList>
    </citation>
    <scope>NUCLEOTIDE SEQUENCE [LARGE SCALE GENOMIC DNA]</scope>
    <source>
        <strain evidence="9 10">A3</strain>
    </source>
</reference>
<dbReference type="Pfam" id="PF01925">
    <property type="entry name" value="TauE"/>
    <property type="match status" value="1"/>
</dbReference>
<evidence type="ECO:0000256" key="4">
    <source>
        <dbReference type="ARBA" id="ARBA00022475"/>
    </source>
</evidence>
<evidence type="ECO:0000256" key="2">
    <source>
        <dbReference type="ARBA" id="ARBA00009142"/>
    </source>
</evidence>
<dbReference type="InterPro" id="IPR052017">
    <property type="entry name" value="TSUP"/>
</dbReference>
<feature type="transmembrane region" description="Helical" evidence="8">
    <location>
        <begin position="73"/>
        <end position="94"/>
    </location>
</feature>
<keyword evidence="5 8" id="KW-0812">Transmembrane</keyword>